<gene>
    <name evidence="1" type="ORF">NQU55_25675</name>
</gene>
<dbReference type="RefSeq" id="WP_256791225.1">
    <property type="nucleotide sequence ID" value="NZ_JANIID010000027.1"/>
</dbReference>
<keyword evidence="2" id="KW-1185">Reference proteome</keyword>
<protein>
    <submittedName>
        <fullName evidence="1">Uncharacterized protein</fullName>
    </submittedName>
</protein>
<comment type="caution">
    <text evidence="1">The sequence shown here is derived from an EMBL/GenBank/DDBJ whole genome shotgun (WGS) entry which is preliminary data.</text>
</comment>
<organism evidence="1 2">
    <name type="scientific">Streptomyces telluris</name>
    <dbReference type="NCBI Taxonomy" id="2720021"/>
    <lineage>
        <taxon>Bacteria</taxon>
        <taxon>Bacillati</taxon>
        <taxon>Actinomycetota</taxon>
        <taxon>Actinomycetes</taxon>
        <taxon>Kitasatosporales</taxon>
        <taxon>Streptomycetaceae</taxon>
        <taxon>Streptomyces</taxon>
    </lineage>
</organism>
<reference evidence="1" key="1">
    <citation type="submission" date="2022-06" db="EMBL/GenBank/DDBJ databases">
        <title>WGS of actinobacteria.</title>
        <authorList>
            <person name="Thawai C."/>
        </authorList>
    </citation>
    <scope>NUCLEOTIDE SEQUENCE</scope>
    <source>
        <strain evidence="1">AA8</strain>
    </source>
</reference>
<dbReference type="Proteomes" id="UP001142374">
    <property type="component" value="Unassembled WGS sequence"/>
</dbReference>
<sequence>MPLPAQVLAPGDTTAVSDGGGFRLGKSGGTVTLLDPEGVKAHGVAYTGQQRRREGWMVTF</sequence>
<name>A0A9X2LLH3_9ACTN</name>
<dbReference type="AlphaFoldDB" id="A0A9X2LLH3"/>
<accession>A0A9X2LLH3</accession>
<dbReference type="EMBL" id="JANIID010000027">
    <property type="protein sequence ID" value="MCQ8773126.1"/>
    <property type="molecule type" value="Genomic_DNA"/>
</dbReference>
<evidence type="ECO:0000313" key="1">
    <source>
        <dbReference type="EMBL" id="MCQ8773126.1"/>
    </source>
</evidence>
<evidence type="ECO:0000313" key="2">
    <source>
        <dbReference type="Proteomes" id="UP001142374"/>
    </source>
</evidence>
<proteinExistence type="predicted"/>